<feature type="domain" description="Chorismate-utilising enzyme C-terminal" evidence="1">
    <location>
        <begin position="78"/>
        <end position="322"/>
    </location>
</feature>
<keyword evidence="3" id="KW-1185">Reference proteome</keyword>
<name>A0ABS2WQM6_9BACT</name>
<dbReference type="RefSeq" id="WP_205458464.1">
    <property type="nucleotide sequence ID" value="NZ_JAFHKK010000005.1"/>
</dbReference>
<sequence>MLTCNAQHSSFEHALNAYGALKTPCFFMVSFDQSLWHIEPLNTPSGAVWYTLEGRGFFPPAPTVLNLPAALVKKPPSFEAYALMHARVQEEIRSGNTYLLNLTCKSVLETPLELEHLFYASHAPFRCLLKDQFVCFSPERFVKIADNTIHTFPMKGTIDASVPEARRQLLEDEKEKAEHVMVVDLLRNDLSRVASRVHVKRFRYLEEIQAGGKRLLQASSHICGALPEHWHETLGSLFCTLLPAGSITGTPKKKTVEIIQEVEGYARGYFTGIFGIYDGETVDSAVMIRFVEKEEKGFVYKSGGGITLLSDAHKEHQEMVDKIYVPLL</sequence>
<dbReference type="InterPro" id="IPR019999">
    <property type="entry name" value="Anth_synth_I-like"/>
</dbReference>
<keyword evidence="2" id="KW-0032">Aminotransferase</keyword>
<comment type="caution">
    <text evidence="2">The sequence shown here is derived from an EMBL/GenBank/DDBJ whole genome shotgun (WGS) entry which is preliminary data.</text>
</comment>
<dbReference type="NCBIfam" id="NF005486">
    <property type="entry name" value="PRK07093.1"/>
    <property type="match status" value="1"/>
</dbReference>
<dbReference type="Proteomes" id="UP000703590">
    <property type="component" value="Unassembled WGS sequence"/>
</dbReference>
<keyword evidence="2" id="KW-0808">Transferase</keyword>
<proteinExistence type="predicted"/>
<dbReference type="Gene3D" id="3.60.120.10">
    <property type="entry name" value="Anthranilate synthase"/>
    <property type="match status" value="1"/>
</dbReference>
<evidence type="ECO:0000313" key="2">
    <source>
        <dbReference type="EMBL" id="MBN2963922.1"/>
    </source>
</evidence>
<reference evidence="3" key="1">
    <citation type="submission" date="2021-02" db="EMBL/GenBank/DDBJ databases">
        <title>Sulfurospirillum tamanensis sp. nov.</title>
        <authorList>
            <person name="Merkel A.Y."/>
        </authorList>
    </citation>
    <scope>NUCLEOTIDE SEQUENCE [LARGE SCALE GENOMIC DNA]</scope>
    <source>
        <strain evidence="3">T05b</strain>
    </source>
</reference>
<dbReference type="GO" id="GO:0046820">
    <property type="term" value="F:4-amino-4-deoxychorismate synthase activity"/>
    <property type="evidence" value="ECO:0007669"/>
    <property type="project" value="UniProtKB-EC"/>
</dbReference>
<dbReference type="EC" id="2.6.1.85" evidence="2"/>
<dbReference type="PANTHER" id="PTHR11236:SF50">
    <property type="entry name" value="AMINODEOXYCHORISMATE SYNTHASE COMPONENT 1"/>
    <property type="match status" value="1"/>
</dbReference>
<reference evidence="2 3" key="2">
    <citation type="submission" date="2021-02" db="EMBL/GenBank/DDBJ databases">
        <title>Sulfurospirillum tamanensis sp. nov.</title>
        <authorList>
            <person name="Frolova A."/>
            <person name="Merkel A."/>
            <person name="Slobodkin A."/>
        </authorList>
    </citation>
    <scope>NUCLEOTIDE SEQUENCE [LARGE SCALE GENOMIC DNA]</scope>
    <source>
        <strain evidence="2 3">T05b</strain>
    </source>
</reference>
<protein>
    <submittedName>
        <fullName evidence="2">Aminodeoxychorismate synthase component I</fullName>
        <ecNumber evidence="2">2.6.1.85</ecNumber>
    </submittedName>
</protein>
<dbReference type="SUPFAM" id="SSF56322">
    <property type="entry name" value="ADC synthase"/>
    <property type="match status" value="1"/>
</dbReference>
<dbReference type="Pfam" id="PF00425">
    <property type="entry name" value="Chorismate_bind"/>
    <property type="match status" value="1"/>
</dbReference>
<dbReference type="PRINTS" id="PR00095">
    <property type="entry name" value="ANTSNTHASEI"/>
</dbReference>
<reference evidence="2 3" key="3">
    <citation type="submission" date="2021-02" db="EMBL/GenBank/DDBJ databases">
        <authorList>
            <person name="Merkel A.Y."/>
        </authorList>
    </citation>
    <scope>NUCLEOTIDE SEQUENCE [LARGE SCALE GENOMIC DNA]</scope>
    <source>
        <strain evidence="2 3">T05b</strain>
    </source>
</reference>
<dbReference type="InterPro" id="IPR015890">
    <property type="entry name" value="Chorismate_C"/>
</dbReference>
<gene>
    <name evidence="2" type="ORF">JWV37_03930</name>
</gene>
<dbReference type="EMBL" id="JAFHKK010000005">
    <property type="protein sequence ID" value="MBN2963922.1"/>
    <property type="molecule type" value="Genomic_DNA"/>
</dbReference>
<evidence type="ECO:0000313" key="3">
    <source>
        <dbReference type="Proteomes" id="UP000703590"/>
    </source>
</evidence>
<dbReference type="PANTHER" id="PTHR11236">
    <property type="entry name" value="AMINOBENZOATE/ANTHRANILATE SYNTHASE"/>
    <property type="match status" value="1"/>
</dbReference>
<organism evidence="2 3">
    <name type="scientific">Sulfurospirillum tamanense</name>
    <dbReference type="NCBI Taxonomy" id="2813362"/>
    <lineage>
        <taxon>Bacteria</taxon>
        <taxon>Pseudomonadati</taxon>
        <taxon>Campylobacterota</taxon>
        <taxon>Epsilonproteobacteria</taxon>
        <taxon>Campylobacterales</taxon>
        <taxon>Sulfurospirillaceae</taxon>
        <taxon>Sulfurospirillum</taxon>
    </lineage>
</organism>
<dbReference type="InterPro" id="IPR005801">
    <property type="entry name" value="ADC_synthase"/>
</dbReference>
<evidence type="ECO:0000259" key="1">
    <source>
        <dbReference type="Pfam" id="PF00425"/>
    </source>
</evidence>
<accession>A0ABS2WQM6</accession>